<dbReference type="PANTHER" id="PTHR47661">
    <property type="entry name" value="PHOSPHOGLUCAN PHOSPHATASE LSF1, CHLOROPLASTIC"/>
    <property type="match status" value="1"/>
</dbReference>
<feature type="region of interest" description="Disordered" evidence="1">
    <location>
        <begin position="456"/>
        <end position="507"/>
    </location>
</feature>
<evidence type="ECO:0000313" key="4">
    <source>
        <dbReference type="Proteomes" id="UP000612055"/>
    </source>
</evidence>
<feature type="compositionally biased region" description="Low complexity" evidence="1">
    <location>
        <begin position="611"/>
        <end position="650"/>
    </location>
</feature>
<name>A0A835XIA9_9CHLO</name>
<feature type="region of interest" description="Disordered" evidence="1">
    <location>
        <begin position="678"/>
        <end position="710"/>
    </location>
</feature>
<feature type="region of interest" description="Disordered" evidence="1">
    <location>
        <begin position="549"/>
        <end position="590"/>
    </location>
</feature>
<proteinExistence type="predicted"/>
<dbReference type="InterPro" id="IPR014756">
    <property type="entry name" value="Ig_E-set"/>
</dbReference>
<dbReference type="OrthoDB" id="531008at2759"/>
<dbReference type="AlphaFoldDB" id="A0A835XIA9"/>
<keyword evidence="4" id="KW-1185">Reference proteome</keyword>
<feature type="domain" description="AMP-activated protein kinase glycogen-binding" evidence="2">
    <location>
        <begin position="818"/>
        <end position="910"/>
    </location>
</feature>
<comment type="caution">
    <text evidence="3">The sequence shown here is derived from an EMBL/GenBank/DDBJ whole genome shotgun (WGS) entry which is preliminary data.</text>
</comment>
<dbReference type="Proteomes" id="UP000612055">
    <property type="component" value="Unassembled WGS sequence"/>
</dbReference>
<feature type="region of interest" description="Disordered" evidence="1">
    <location>
        <begin position="302"/>
        <end position="363"/>
    </location>
</feature>
<dbReference type="CDD" id="cd02859">
    <property type="entry name" value="E_set_AMPKbeta_like_N"/>
    <property type="match status" value="1"/>
</dbReference>
<evidence type="ECO:0000259" key="2">
    <source>
        <dbReference type="Pfam" id="PF16561"/>
    </source>
</evidence>
<dbReference type="SUPFAM" id="SSF81296">
    <property type="entry name" value="E set domains"/>
    <property type="match status" value="1"/>
</dbReference>
<feature type="compositionally biased region" description="Gly residues" evidence="1">
    <location>
        <begin position="304"/>
        <end position="317"/>
    </location>
</feature>
<accession>A0A835XIA9</accession>
<feature type="compositionally biased region" description="Low complexity" evidence="1">
    <location>
        <begin position="456"/>
        <end position="490"/>
    </location>
</feature>
<dbReference type="InterPro" id="IPR013783">
    <property type="entry name" value="Ig-like_fold"/>
</dbReference>
<evidence type="ECO:0000256" key="1">
    <source>
        <dbReference type="SAM" id="MobiDB-lite"/>
    </source>
</evidence>
<dbReference type="Gene3D" id="2.60.40.10">
    <property type="entry name" value="Immunoglobulins"/>
    <property type="match status" value="1"/>
</dbReference>
<reference evidence="3" key="1">
    <citation type="journal article" date="2020" name="bioRxiv">
        <title>Comparative genomics of Chlamydomonas.</title>
        <authorList>
            <person name="Craig R.J."/>
            <person name="Hasan A.R."/>
            <person name="Ness R.W."/>
            <person name="Keightley P.D."/>
        </authorList>
    </citation>
    <scope>NUCLEOTIDE SEQUENCE</scope>
    <source>
        <strain evidence="3">CCAP 11/70</strain>
    </source>
</reference>
<evidence type="ECO:0000313" key="3">
    <source>
        <dbReference type="EMBL" id="KAG2483637.1"/>
    </source>
</evidence>
<feature type="region of interest" description="Disordered" evidence="1">
    <location>
        <begin position="603"/>
        <end position="655"/>
    </location>
</feature>
<feature type="compositionally biased region" description="Gly residues" evidence="1">
    <location>
        <begin position="330"/>
        <end position="348"/>
    </location>
</feature>
<protein>
    <recommendedName>
        <fullName evidence="2">AMP-activated protein kinase glycogen-binding domain-containing protein</fullName>
    </recommendedName>
</protein>
<gene>
    <name evidence="3" type="ORF">HYH03_017515</name>
</gene>
<dbReference type="PANTHER" id="PTHR47661:SF2">
    <property type="entry name" value="PHOSPHOGLUCAN PHOSPHATASE LSF1, CHLOROPLASTIC"/>
    <property type="match status" value="1"/>
</dbReference>
<feature type="compositionally biased region" description="Low complexity" evidence="1">
    <location>
        <begin position="318"/>
        <end position="329"/>
    </location>
</feature>
<dbReference type="Pfam" id="PF16561">
    <property type="entry name" value="AMPK1_CBM"/>
    <property type="match status" value="1"/>
</dbReference>
<organism evidence="3 4">
    <name type="scientific">Edaphochlamys debaryana</name>
    <dbReference type="NCBI Taxonomy" id="47281"/>
    <lineage>
        <taxon>Eukaryota</taxon>
        <taxon>Viridiplantae</taxon>
        <taxon>Chlorophyta</taxon>
        <taxon>core chlorophytes</taxon>
        <taxon>Chlorophyceae</taxon>
        <taxon>CS clade</taxon>
        <taxon>Chlamydomonadales</taxon>
        <taxon>Chlamydomonadales incertae sedis</taxon>
        <taxon>Edaphochlamys</taxon>
    </lineage>
</organism>
<sequence>MLHAHAFSPPGQAGPGPGSAGLCGNQARKPLRCLPRHATAPAAATSWIRSELASGRQAGPQLSVCCSAFATGNDSAVFRHPGELNLNLREYMVVLEKPVGLTLAPDPLTGQVVVQDIKTNSPAHKCGLVQVGDVVKSVSAVFGDDMWPASDLRRVRWAMTGRLGDVRLILERGARRGGGGAGAAAWYCRGKSGVVTGERDGMQLPYSFHGPASDDPAALALELPGPGKALQVAFHRSAPPPSPPSRRAAAAAAARAAALQRLRRELLSARGLPRLDLGMTSVPPRSGSPENFVLPSAAAAIASSGGGRSTTPSGGGSKQQSASSGSAATAGGGGPKAGGGGGGGGGSDGAPPPPVVDVIAPAPSISGGGGGGLLSGLKLGGGSGSGTAAPATAAAAAAGSSAPAKDKRVISFLPWLLVSSGRLEHRHIANIASSRSLGSLLELTLTRTQLGNPAAAATTAAAPSSPTSSAPAAAPAPAAAAAGPAAAAAADGPDGKPSGSGTAAGSAALGGSGTAAAGYLVVRGADLVPFLADIGRVSFQALEAAATAAGGTPAGPAPAPAPSSGTSASSSSDSPSLPSPSAAAANGQPSTVTGVVEALTAAPTTGGGAVGTPDTNGTGAPTLPAAGPTANGNTVSNASSASVTNANGSTKGNGGLGGNAMAALLGRSIFLNLRPGAAPAAAGKPQGPPNSPSSAASSPAAAPPPGATAAAASRFDPLRIRHLLHATACLQRLAFRRQGALSRARRGSCAVLLHCQEEGMAGEVAVLLAGWLHWYGRLPLQEASLAAETAMGAPVDQGLLEAATDALLTGARERCSSVVLTWKYGGLSAYVAGDVVASWGARVPMVRCRSPLGCKGDTHPGHFYLEVQGLRPGVYYYKYIIDGTWAIDSLSSKVLDSAGNWNNVLLVPEPPQVLTSREGLALARWQAGRLALEARMGLSGPGARPL</sequence>
<dbReference type="Gene3D" id="2.30.42.10">
    <property type="match status" value="1"/>
</dbReference>
<dbReference type="EMBL" id="JAEHOE010000170">
    <property type="protein sequence ID" value="KAG2483637.1"/>
    <property type="molecule type" value="Genomic_DNA"/>
</dbReference>
<feature type="region of interest" description="Disordered" evidence="1">
    <location>
        <begin position="1"/>
        <end position="22"/>
    </location>
</feature>
<feature type="compositionally biased region" description="Low complexity" evidence="1">
    <location>
        <begin position="562"/>
        <end position="585"/>
    </location>
</feature>
<dbReference type="InterPro" id="IPR036034">
    <property type="entry name" value="PDZ_sf"/>
</dbReference>
<dbReference type="InterPro" id="IPR032640">
    <property type="entry name" value="AMPK1_CBM"/>
</dbReference>
<dbReference type="SUPFAM" id="SSF50156">
    <property type="entry name" value="PDZ domain-like"/>
    <property type="match status" value="1"/>
</dbReference>